<evidence type="ECO:0000256" key="7">
    <source>
        <dbReference type="ARBA" id="ARBA00023002"/>
    </source>
</evidence>
<comment type="catalytic activity">
    <reaction evidence="1">
        <text>2 a phenolic donor + H2O2 = 2 a phenolic radical donor + 2 H2O</text>
        <dbReference type="Rhea" id="RHEA:56136"/>
        <dbReference type="ChEBI" id="CHEBI:15377"/>
        <dbReference type="ChEBI" id="CHEBI:16240"/>
        <dbReference type="ChEBI" id="CHEBI:139520"/>
        <dbReference type="ChEBI" id="CHEBI:139521"/>
        <dbReference type="EC" id="1.11.1.7"/>
    </reaction>
</comment>
<evidence type="ECO:0000256" key="12">
    <source>
        <dbReference type="PIRSR" id="PIRSR600823-4"/>
    </source>
</evidence>
<dbReference type="PRINTS" id="PR00461">
    <property type="entry name" value="PLPEROXIDASE"/>
</dbReference>
<dbReference type="Gene3D" id="1.10.520.10">
    <property type="match status" value="1"/>
</dbReference>
<evidence type="ECO:0000256" key="8">
    <source>
        <dbReference type="ARBA" id="ARBA00023004"/>
    </source>
</evidence>
<evidence type="ECO:0000256" key="11">
    <source>
        <dbReference type="PIRSR" id="PIRSR600823-3"/>
    </source>
</evidence>
<dbReference type="GO" id="GO:0006979">
    <property type="term" value="P:response to oxidative stress"/>
    <property type="evidence" value="ECO:0007669"/>
    <property type="project" value="InterPro"/>
</dbReference>
<keyword evidence="9" id="KW-0376">Hydrogen peroxide</keyword>
<dbReference type="InterPro" id="IPR002016">
    <property type="entry name" value="Haem_peroxidase"/>
</dbReference>
<name>A0A9R1A4B5_TRITD</name>
<evidence type="ECO:0000256" key="4">
    <source>
        <dbReference type="ARBA" id="ARBA00022617"/>
    </source>
</evidence>
<dbReference type="InterPro" id="IPR010255">
    <property type="entry name" value="Haem_peroxidase_sf"/>
</dbReference>
<dbReference type="PROSITE" id="PS00436">
    <property type="entry name" value="PEROXIDASE_2"/>
    <property type="match status" value="1"/>
</dbReference>
<evidence type="ECO:0000256" key="10">
    <source>
        <dbReference type="PIRSR" id="PIRSR600823-1"/>
    </source>
</evidence>
<dbReference type="InterPro" id="IPR000823">
    <property type="entry name" value="Peroxidase_pln"/>
</dbReference>
<dbReference type="PANTHER" id="PTHR31235">
    <property type="entry name" value="PEROXIDASE 25-RELATED"/>
    <property type="match status" value="1"/>
</dbReference>
<evidence type="ECO:0000256" key="2">
    <source>
        <dbReference type="ARBA" id="ARBA00001970"/>
    </source>
</evidence>
<accession>A0A9R1A4B5</accession>
<sequence length="95" mass="10005">MRSRTRSHQGETRATTMGSLSMKCLLFTSAVAVVLALFPVAAVGAGLKVGFYSKSCPSAENLVQQAVAAAFKNNTGVAAGLIRLHFHDCFVKVCS</sequence>
<feature type="active site" description="Proton acceptor" evidence="10">
    <location>
        <position position="87"/>
    </location>
</feature>
<reference evidence="16 17" key="1">
    <citation type="submission" date="2017-09" db="EMBL/GenBank/DDBJ databases">
        <authorList>
            <consortium name="International Durum Wheat Genome Sequencing Consortium (IDWGSC)"/>
            <person name="Milanesi L."/>
        </authorList>
    </citation>
    <scope>NUCLEOTIDE SEQUENCE [LARGE SCALE GENOMIC DNA]</scope>
    <source>
        <strain evidence="17">cv. Svevo</strain>
    </source>
</reference>
<evidence type="ECO:0000256" key="13">
    <source>
        <dbReference type="PIRSR" id="PIRSR600823-5"/>
    </source>
</evidence>
<dbReference type="GO" id="GO:0140825">
    <property type="term" value="F:lactoperoxidase activity"/>
    <property type="evidence" value="ECO:0007669"/>
    <property type="project" value="UniProtKB-EC"/>
</dbReference>
<feature type="binding site" evidence="11">
    <location>
        <position position="91"/>
    </location>
    <ligand>
        <name>Ca(2+)</name>
        <dbReference type="ChEBI" id="CHEBI:29108"/>
        <label>1</label>
    </ligand>
</feature>
<keyword evidence="17" id="KW-1185">Reference proteome</keyword>
<comment type="similarity">
    <text evidence="14">Belongs to the peroxidase family.</text>
</comment>
<keyword evidence="3" id="KW-0575">Peroxidase</keyword>
<dbReference type="GO" id="GO:0020037">
    <property type="term" value="F:heme binding"/>
    <property type="evidence" value="ECO:0007669"/>
    <property type="project" value="InterPro"/>
</dbReference>
<keyword evidence="6 11" id="KW-0106">Calcium</keyword>
<feature type="disulfide bond" evidence="13">
    <location>
        <begin position="89"/>
        <end position="94"/>
    </location>
</feature>
<keyword evidence="8" id="KW-0408">Iron</keyword>
<dbReference type="GO" id="GO:0042744">
    <property type="term" value="P:hydrogen peroxide catabolic process"/>
    <property type="evidence" value="ECO:0007669"/>
    <property type="project" value="UniProtKB-KW"/>
</dbReference>
<evidence type="ECO:0000256" key="3">
    <source>
        <dbReference type="ARBA" id="ARBA00022559"/>
    </source>
</evidence>
<evidence type="ECO:0000256" key="6">
    <source>
        <dbReference type="ARBA" id="ARBA00022837"/>
    </source>
</evidence>
<dbReference type="Pfam" id="PF00141">
    <property type="entry name" value="peroxidase"/>
    <property type="match status" value="1"/>
</dbReference>
<dbReference type="InterPro" id="IPR019794">
    <property type="entry name" value="Peroxidases_AS"/>
</dbReference>
<evidence type="ECO:0000313" key="17">
    <source>
        <dbReference type="Proteomes" id="UP000324705"/>
    </source>
</evidence>
<keyword evidence="4" id="KW-0349">Heme</keyword>
<keyword evidence="5 11" id="KW-0479">Metal-binding</keyword>
<keyword evidence="7" id="KW-0560">Oxidoreductase</keyword>
<comment type="cofactor">
    <cofactor evidence="2">
        <name>heme b</name>
        <dbReference type="ChEBI" id="CHEBI:60344"/>
    </cofactor>
</comment>
<dbReference type="SUPFAM" id="SSF48113">
    <property type="entry name" value="Heme-dependent peroxidases"/>
    <property type="match status" value="1"/>
</dbReference>
<dbReference type="EMBL" id="LT934124">
    <property type="protein sequence ID" value="VAI89344.1"/>
    <property type="molecule type" value="Genomic_DNA"/>
</dbReference>
<feature type="binding site" evidence="11">
    <location>
        <position position="88"/>
    </location>
    <ligand>
        <name>Ca(2+)</name>
        <dbReference type="ChEBI" id="CHEBI:29108"/>
        <label>1</label>
    </ligand>
</feature>
<feature type="domain" description="Plant heme peroxidase family profile" evidence="15">
    <location>
        <begin position="46"/>
        <end position="95"/>
    </location>
</feature>
<comment type="cofactor">
    <cofactor evidence="11">
        <name>Ca(2+)</name>
        <dbReference type="ChEBI" id="CHEBI:29108"/>
    </cofactor>
    <text evidence="11">Binds 2 calcium ions per subunit.</text>
</comment>
<organism evidence="16 17">
    <name type="scientific">Triticum turgidum subsp. durum</name>
    <name type="common">Durum wheat</name>
    <name type="synonym">Triticum durum</name>
    <dbReference type="NCBI Taxonomy" id="4567"/>
    <lineage>
        <taxon>Eukaryota</taxon>
        <taxon>Viridiplantae</taxon>
        <taxon>Streptophyta</taxon>
        <taxon>Embryophyta</taxon>
        <taxon>Tracheophyta</taxon>
        <taxon>Spermatophyta</taxon>
        <taxon>Magnoliopsida</taxon>
        <taxon>Liliopsida</taxon>
        <taxon>Poales</taxon>
        <taxon>Poaceae</taxon>
        <taxon>BOP clade</taxon>
        <taxon>Pooideae</taxon>
        <taxon>Triticodae</taxon>
        <taxon>Triticeae</taxon>
        <taxon>Triticinae</taxon>
        <taxon>Triticum</taxon>
    </lineage>
</organism>
<dbReference type="Proteomes" id="UP000324705">
    <property type="component" value="Chromosome 7B"/>
</dbReference>
<dbReference type="AlphaFoldDB" id="A0A9R1A4B5"/>
<feature type="site" description="Transition state stabilizer" evidence="12">
    <location>
        <position position="83"/>
    </location>
</feature>
<evidence type="ECO:0000256" key="14">
    <source>
        <dbReference type="RuleBase" id="RU004241"/>
    </source>
</evidence>
<dbReference type="Gramene" id="TRITD7Bv1G142410.2">
    <property type="protein sequence ID" value="TRITD7Bv1G142410.2"/>
    <property type="gene ID" value="TRITD7Bv1G142410"/>
</dbReference>
<evidence type="ECO:0000256" key="5">
    <source>
        <dbReference type="ARBA" id="ARBA00022723"/>
    </source>
</evidence>
<dbReference type="GO" id="GO:0046872">
    <property type="term" value="F:metal ion binding"/>
    <property type="evidence" value="ECO:0007669"/>
    <property type="project" value="UniProtKB-KW"/>
</dbReference>
<keyword evidence="13" id="KW-1015">Disulfide bond</keyword>
<evidence type="ECO:0000256" key="1">
    <source>
        <dbReference type="ARBA" id="ARBA00000189"/>
    </source>
</evidence>
<dbReference type="PROSITE" id="PS50873">
    <property type="entry name" value="PEROXIDASE_4"/>
    <property type="match status" value="1"/>
</dbReference>
<protein>
    <recommendedName>
        <fullName evidence="15">Plant heme peroxidase family profile domain-containing protein</fullName>
    </recommendedName>
</protein>
<proteinExistence type="inferred from homology"/>
<gene>
    <name evidence="16" type="ORF">TRITD_7Bv1G142410</name>
</gene>
<evidence type="ECO:0000259" key="15">
    <source>
        <dbReference type="PROSITE" id="PS50873"/>
    </source>
</evidence>
<evidence type="ECO:0000256" key="9">
    <source>
        <dbReference type="ARBA" id="ARBA00023324"/>
    </source>
</evidence>
<evidence type="ECO:0000313" key="16">
    <source>
        <dbReference type="EMBL" id="VAI89344.1"/>
    </source>
</evidence>